<dbReference type="InterPro" id="IPR056789">
    <property type="entry name" value="LRR_R13L1-DRL21"/>
</dbReference>
<dbReference type="Proteomes" id="UP000008021">
    <property type="component" value="Chromosome 4"/>
</dbReference>
<dbReference type="STRING" id="40149.A0A0E0DCB4"/>
<feature type="domain" description="AAA+ ATPase" evidence="3">
    <location>
        <begin position="222"/>
        <end position="362"/>
    </location>
</feature>
<dbReference type="PRINTS" id="PR00364">
    <property type="entry name" value="DISEASERSIST"/>
</dbReference>
<dbReference type="InterPro" id="IPR027417">
    <property type="entry name" value="P-loop_NTPase"/>
</dbReference>
<dbReference type="GO" id="GO:0043531">
    <property type="term" value="F:ADP binding"/>
    <property type="evidence" value="ECO:0007669"/>
    <property type="project" value="InterPro"/>
</dbReference>
<dbReference type="eggNOG" id="KOG4658">
    <property type="taxonomic scope" value="Eukaryota"/>
</dbReference>
<evidence type="ECO:0000256" key="1">
    <source>
        <dbReference type="ARBA" id="ARBA00022614"/>
    </source>
</evidence>
<dbReference type="SMART" id="SM00382">
    <property type="entry name" value="AAA"/>
    <property type="match status" value="1"/>
</dbReference>
<reference evidence="4" key="1">
    <citation type="submission" date="2015-04" db="UniProtKB">
        <authorList>
            <consortium name="EnsemblPlants"/>
        </authorList>
    </citation>
    <scope>IDENTIFICATION</scope>
</reference>
<dbReference type="Pfam" id="PF25019">
    <property type="entry name" value="LRR_R13L1-DRL21"/>
    <property type="match status" value="1"/>
</dbReference>
<evidence type="ECO:0000313" key="5">
    <source>
        <dbReference type="Proteomes" id="UP000008021"/>
    </source>
</evidence>
<protein>
    <recommendedName>
        <fullName evidence="3">AAA+ ATPase domain-containing protein</fullName>
    </recommendedName>
</protein>
<evidence type="ECO:0000256" key="2">
    <source>
        <dbReference type="ARBA" id="ARBA00022821"/>
    </source>
</evidence>
<dbReference type="SUPFAM" id="SSF52540">
    <property type="entry name" value="P-loop containing nucleoside triphosphate hydrolases"/>
    <property type="match status" value="1"/>
</dbReference>
<proteinExistence type="predicted"/>
<dbReference type="Gene3D" id="3.40.50.300">
    <property type="entry name" value="P-loop containing nucleotide triphosphate hydrolases"/>
    <property type="match status" value="1"/>
</dbReference>
<dbReference type="InterPro" id="IPR003593">
    <property type="entry name" value="AAA+_ATPase"/>
</dbReference>
<dbReference type="Gene3D" id="1.10.10.10">
    <property type="entry name" value="Winged helix-like DNA-binding domain superfamily/Winged helix DNA-binding domain"/>
    <property type="match status" value="1"/>
</dbReference>
<keyword evidence="5" id="KW-1185">Reference proteome</keyword>
<dbReference type="Pfam" id="PF00931">
    <property type="entry name" value="NB-ARC"/>
    <property type="match status" value="1"/>
</dbReference>
<evidence type="ECO:0000259" key="3">
    <source>
        <dbReference type="SMART" id="SM00382"/>
    </source>
</evidence>
<keyword evidence="2" id="KW-0611">Plant defense</keyword>
<name>A0A0E0DCB4_9ORYZ</name>
<dbReference type="InterPro" id="IPR002182">
    <property type="entry name" value="NB-ARC"/>
</dbReference>
<dbReference type="Pfam" id="PF23559">
    <property type="entry name" value="WHD_DRP"/>
    <property type="match status" value="1"/>
</dbReference>
<dbReference type="HOGENOM" id="CLU_000837_8_0_1"/>
<dbReference type="SUPFAM" id="SSF52058">
    <property type="entry name" value="L domain-like"/>
    <property type="match status" value="1"/>
</dbReference>
<dbReference type="AlphaFoldDB" id="A0A0E0DCB4"/>
<dbReference type="InterPro" id="IPR058922">
    <property type="entry name" value="WHD_DRP"/>
</dbReference>
<evidence type="ECO:0000313" key="4">
    <source>
        <dbReference type="EnsemblPlants" id="OMERI04G06410.1"/>
    </source>
</evidence>
<keyword evidence="1" id="KW-0433">Leucine-rich repeat</keyword>
<dbReference type="PANTHER" id="PTHR36766">
    <property type="entry name" value="PLANT BROAD-SPECTRUM MILDEW RESISTANCE PROTEIN RPW8"/>
    <property type="match status" value="1"/>
</dbReference>
<dbReference type="Gramene" id="OMERI04G06410.1">
    <property type="protein sequence ID" value="OMERI04G06410.1"/>
    <property type="gene ID" value="OMERI04G06410"/>
</dbReference>
<sequence length="908" mass="102635">MDPVSVAAVGWAKSTAGWIISPIVAKLVNSVCPRITLNVPKKIRDLETCTLPRLALTLGALEISQRHELEKLVKELKSAFYQVEDILDDAEYCRLEKQLARSKKRKFPLDFNDVGSSYQADGTKLTAGYSRCRLKDKLDKIEKLIEKAQDIIKLANLPGNNNESGDHRRYVGVTAKHTSKPTKHTSKPTAVCLPRKVIGRDKDREEIISMLRDENQSSADRCFSVIGIHGIPGSGKTTLAQYVCEYEEEANHFDIVMWIHVSQNFGLDTILREMIEQATKQPCPQFKSLTALQKRLKQDLREKRFLLVLDDVEHNKDISEDDLSALEVGGAGSKILATSRTRDALLALGAVRSKCIPISKLDEHVFRELFLQYALDGAEICERDRIVLQMIGADIAKKLKGSPLAARTVGGQLRIRQDVEFWRSVRDKDFFSDAMEALLWSYQLLDEKVRRCFAYCSIFPRGHHLGRSKLINLWAAEGFISREEVGGDYFHKLVATSFLQLERKDSSSEEYYLLHDLLQDLAETVGRSDCCRIEGGCTGQVPRDDVRHLYIKACNGATVAGNKAFEKMITENIVKLKELRTLIIDGGETGIEAKVFDDIFDSLKSLRECRIFFPRTVTKLYHLRVLDFGEYGMLERSCSPENMSNLVNLQRVVGRSLGDFPNIGKLTLLRTLPTFRVKRDLLGYDIKQLKHLNKLQGKLVISGLQHVRSEEEAVEAKLAEKEHLKQLTLAWDDDNTSSNHDPAVLECLCPPMGLEVLEIIGYRGSYPGWMVGKHSGQLYLQKLELRQCSPLGPAPRLFECFVHLESLCLSHLSWHTLPDNMEQVRTLKVLMISHCKNMKVLPTLPQSLSRFKLSNCGHEFTRRGIMAQWRCISRALGINGKTMKGMLSKVAVQTLSQTAGWAGFWFTE</sequence>
<dbReference type="GO" id="GO:0006952">
    <property type="term" value="P:defense response"/>
    <property type="evidence" value="ECO:0007669"/>
    <property type="project" value="UniProtKB-KW"/>
</dbReference>
<dbReference type="EnsemblPlants" id="OMERI04G06410.1">
    <property type="protein sequence ID" value="OMERI04G06410.1"/>
    <property type="gene ID" value="OMERI04G06410"/>
</dbReference>
<reference evidence="4" key="2">
    <citation type="submission" date="2018-05" db="EMBL/GenBank/DDBJ databases">
        <title>OmerRS3 (Oryza meridionalis Reference Sequence Version 3).</title>
        <authorList>
            <person name="Zhang J."/>
            <person name="Kudrna D."/>
            <person name="Lee S."/>
            <person name="Talag J."/>
            <person name="Welchert J."/>
            <person name="Wing R.A."/>
        </authorList>
    </citation>
    <scope>NUCLEOTIDE SEQUENCE [LARGE SCALE GENOMIC DNA]</scope>
    <source>
        <strain evidence="4">cv. OR44</strain>
    </source>
</reference>
<dbReference type="Gene3D" id="3.80.10.10">
    <property type="entry name" value="Ribonuclease Inhibitor"/>
    <property type="match status" value="1"/>
</dbReference>
<dbReference type="InterPro" id="IPR036388">
    <property type="entry name" value="WH-like_DNA-bd_sf"/>
</dbReference>
<dbReference type="PANTHER" id="PTHR36766:SF64">
    <property type="entry name" value="OS12G0206100 PROTEIN"/>
    <property type="match status" value="1"/>
</dbReference>
<organism evidence="4">
    <name type="scientific">Oryza meridionalis</name>
    <dbReference type="NCBI Taxonomy" id="40149"/>
    <lineage>
        <taxon>Eukaryota</taxon>
        <taxon>Viridiplantae</taxon>
        <taxon>Streptophyta</taxon>
        <taxon>Embryophyta</taxon>
        <taxon>Tracheophyta</taxon>
        <taxon>Spermatophyta</taxon>
        <taxon>Magnoliopsida</taxon>
        <taxon>Liliopsida</taxon>
        <taxon>Poales</taxon>
        <taxon>Poaceae</taxon>
        <taxon>BOP clade</taxon>
        <taxon>Oryzoideae</taxon>
        <taxon>Oryzeae</taxon>
        <taxon>Oryzinae</taxon>
        <taxon>Oryza</taxon>
    </lineage>
</organism>
<accession>A0A0E0DCB4</accession>
<dbReference type="InterPro" id="IPR032675">
    <property type="entry name" value="LRR_dom_sf"/>
</dbReference>